<dbReference type="RefSeq" id="WP_188516422.1">
    <property type="nucleotide sequence ID" value="NZ_BMES01000001.1"/>
</dbReference>
<dbReference type="AlphaFoldDB" id="A0A917I4U8"/>
<feature type="signal peptide" evidence="1">
    <location>
        <begin position="1"/>
        <end position="22"/>
    </location>
</feature>
<accession>A0A917I4U8</accession>
<gene>
    <name evidence="2" type="ORF">GCM10007036_08100</name>
</gene>
<name>A0A917I4U8_9HYPH</name>
<evidence type="ECO:0000256" key="1">
    <source>
        <dbReference type="SAM" id="SignalP"/>
    </source>
</evidence>
<proteinExistence type="predicted"/>
<reference evidence="2" key="1">
    <citation type="journal article" date="2014" name="Int. J. Syst. Evol. Microbiol.">
        <title>Complete genome sequence of Corynebacterium casei LMG S-19264T (=DSM 44701T), isolated from a smear-ripened cheese.</title>
        <authorList>
            <consortium name="US DOE Joint Genome Institute (JGI-PGF)"/>
            <person name="Walter F."/>
            <person name="Albersmeier A."/>
            <person name="Kalinowski J."/>
            <person name="Ruckert C."/>
        </authorList>
    </citation>
    <scope>NUCLEOTIDE SEQUENCE</scope>
    <source>
        <strain evidence="2">CGMCC 1.12214</strain>
    </source>
</reference>
<feature type="chain" id="PRO_5037088955" evidence="1">
    <location>
        <begin position="23"/>
        <end position="136"/>
    </location>
</feature>
<dbReference type="Proteomes" id="UP000603912">
    <property type="component" value="Unassembled WGS sequence"/>
</dbReference>
<keyword evidence="3" id="KW-1185">Reference proteome</keyword>
<sequence length="136" mass="14294">MKALGIAALATLGLTLCGPARAQQDPNLTGAYVGPGQSCTDMFVTRKGQASFKTPRNAFSSALLIKGASVQTPLATCKIARRTSGQNGVTTLDLQCTNMMSSTPVKAYLRHGEDGALVRLTSPEDTSGDRYERCAP</sequence>
<keyword evidence="1" id="KW-0732">Signal</keyword>
<evidence type="ECO:0000313" key="3">
    <source>
        <dbReference type="Proteomes" id="UP000603912"/>
    </source>
</evidence>
<dbReference type="EMBL" id="BMES01000001">
    <property type="protein sequence ID" value="GGH11208.1"/>
    <property type="molecule type" value="Genomic_DNA"/>
</dbReference>
<protein>
    <submittedName>
        <fullName evidence="2">Uncharacterized protein</fullName>
    </submittedName>
</protein>
<organism evidence="2 3">
    <name type="scientific">Alsobacter metallidurans</name>
    <dbReference type="NCBI Taxonomy" id="340221"/>
    <lineage>
        <taxon>Bacteria</taxon>
        <taxon>Pseudomonadati</taxon>
        <taxon>Pseudomonadota</taxon>
        <taxon>Alphaproteobacteria</taxon>
        <taxon>Hyphomicrobiales</taxon>
        <taxon>Alsobacteraceae</taxon>
        <taxon>Alsobacter</taxon>
    </lineage>
</organism>
<comment type="caution">
    <text evidence="2">The sequence shown here is derived from an EMBL/GenBank/DDBJ whole genome shotgun (WGS) entry which is preliminary data.</text>
</comment>
<evidence type="ECO:0000313" key="2">
    <source>
        <dbReference type="EMBL" id="GGH11208.1"/>
    </source>
</evidence>
<reference evidence="2" key="2">
    <citation type="submission" date="2020-09" db="EMBL/GenBank/DDBJ databases">
        <authorList>
            <person name="Sun Q."/>
            <person name="Zhou Y."/>
        </authorList>
    </citation>
    <scope>NUCLEOTIDE SEQUENCE</scope>
    <source>
        <strain evidence="2">CGMCC 1.12214</strain>
    </source>
</reference>